<dbReference type="PROSITE" id="PS50405">
    <property type="entry name" value="GST_CTER"/>
    <property type="match status" value="1"/>
</dbReference>
<dbReference type="InterPro" id="IPR004045">
    <property type="entry name" value="Glutathione_S-Trfase_N"/>
</dbReference>
<protein>
    <recommendedName>
        <fullName evidence="8">Glutathione S-transferase</fullName>
    </recommendedName>
</protein>
<dbReference type="InterPro" id="IPR004046">
    <property type="entry name" value="GST_C"/>
</dbReference>
<dbReference type="EMBL" id="SRPR01000105">
    <property type="protein sequence ID" value="KAG5960124.1"/>
    <property type="molecule type" value="Genomic_DNA"/>
</dbReference>
<evidence type="ECO:0000259" key="3">
    <source>
        <dbReference type="PROSITE" id="PS50405"/>
    </source>
</evidence>
<evidence type="ECO:0000313" key="4">
    <source>
        <dbReference type="EMBL" id="KAG5960124.1"/>
    </source>
</evidence>
<comment type="similarity">
    <text evidence="1">Belongs to the GST superfamily.</text>
</comment>
<dbReference type="InterPro" id="IPR040079">
    <property type="entry name" value="Glutathione_S-Trfase"/>
</dbReference>
<organism evidence="5 7">
    <name type="scientific">Claviceps arundinis</name>
    <dbReference type="NCBI Taxonomy" id="1623583"/>
    <lineage>
        <taxon>Eukaryota</taxon>
        <taxon>Fungi</taxon>
        <taxon>Dikarya</taxon>
        <taxon>Ascomycota</taxon>
        <taxon>Pezizomycotina</taxon>
        <taxon>Sordariomycetes</taxon>
        <taxon>Hypocreomycetidae</taxon>
        <taxon>Hypocreales</taxon>
        <taxon>Clavicipitaceae</taxon>
        <taxon>Claviceps</taxon>
    </lineage>
</organism>
<dbReference type="AlphaFoldDB" id="A0A9P7MXQ4"/>
<comment type="caution">
    <text evidence="5">The sequence shown here is derived from an EMBL/GenBank/DDBJ whole genome shotgun (WGS) entry which is preliminary data.</text>
</comment>
<dbReference type="InterPro" id="IPR036282">
    <property type="entry name" value="Glutathione-S-Trfase_C_sf"/>
</dbReference>
<sequence>MAIETGITLYRKPFNGTRETSITIAMSILDLQFEVQVIDTSNKEQLRDWCQKMDSIGLEGFGSLPVITDTLPNGDKITLFEIGTILEYIADRYDYESRIKPRDCLKSDLKIMSWLYWSIGHFGPLLDQTLGYHAATEHQTENSAITGGQPRDQQVADYLTNQLRRHFRILDELLLKSHGCMLGDRPTIADIACFTWAAVDNITQAGISLEEFPNVQRWVENMFTWAGIRNRKGTMTGQLDAIISAYSALRIT</sequence>
<dbReference type="EMBL" id="SRPS01000035">
    <property type="protein sequence ID" value="KAG5973347.1"/>
    <property type="molecule type" value="Genomic_DNA"/>
</dbReference>
<dbReference type="Gene3D" id="1.20.1050.10">
    <property type="match status" value="1"/>
</dbReference>
<evidence type="ECO:0000256" key="1">
    <source>
        <dbReference type="ARBA" id="ARBA00007409"/>
    </source>
</evidence>
<dbReference type="InterPro" id="IPR010987">
    <property type="entry name" value="Glutathione-S-Trfase_C-like"/>
</dbReference>
<dbReference type="PROSITE" id="PS50404">
    <property type="entry name" value="GST_NTER"/>
    <property type="match status" value="1"/>
</dbReference>
<evidence type="ECO:0008006" key="8">
    <source>
        <dbReference type="Google" id="ProtNLM"/>
    </source>
</evidence>
<evidence type="ECO:0000313" key="6">
    <source>
        <dbReference type="Proteomes" id="UP000742024"/>
    </source>
</evidence>
<dbReference type="PANTHER" id="PTHR44051">
    <property type="entry name" value="GLUTATHIONE S-TRANSFERASE-RELATED"/>
    <property type="match status" value="1"/>
</dbReference>
<gene>
    <name evidence="5" type="ORF">E4U56_005135</name>
    <name evidence="4" type="ORF">E4U57_000284</name>
</gene>
<reference evidence="5 6" key="1">
    <citation type="journal article" date="2020" name="bioRxiv">
        <title>Whole genome comparisons of ergot fungi reveals the divergence and evolution of species within the genus Claviceps are the result of varying mechanisms driving genome evolution and host range expansion.</title>
        <authorList>
            <person name="Wyka S.A."/>
            <person name="Mondo S.J."/>
            <person name="Liu M."/>
            <person name="Dettman J."/>
            <person name="Nalam V."/>
            <person name="Broders K.D."/>
        </authorList>
    </citation>
    <scope>NUCLEOTIDE SEQUENCE</scope>
    <source>
        <strain evidence="5">CCC 1102</strain>
        <strain evidence="4 6">LM583</strain>
    </source>
</reference>
<evidence type="ECO:0000313" key="7">
    <source>
        <dbReference type="Proteomes" id="UP000784919"/>
    </source>
</evidence>
<dbReference type="Proteomes" id="UP000784919">
    <property type="component" value="Unassembled WGS sequence"/>
</dbReference>
<evidence type="ECO:0000259" key="2">
    <source>
        <dbReference type="PROSITE" id="PS50404"/>
    </source>
</evidence>
<proteinExistence type="inferred from homology"/>
<feature type="domain" description="GST C-terminal" evidence="3">
    <location>
        <begin position="104"/>
        <end position="243"/>
    </location>
</feature>
<dbReference type="SUPFAM" id="SSF52833">
    <property type="entry name" value="Thioredoxin-like"/>
    <property type="match status" value="1"/>
</dbReference>
<feature type="domain" description="GST N-terminal" evidence="2">
    <location>
        <begin position="5"/>
        <end position="97"/>
    </location>
</feature>
<keyword evidence="6" id="KW-1185">Reference proteome</keyword>
<dbReference type="SUPFAM" id="SSF47616">
    <property type="entry name" value="GST C-terminal domain-like"/>
    <property type="match status" value="1"/>
</dbReference>
<name>A0A9P7MXQ4_9HYPO</name>
<dbReference type="SFLD" id="SFLDS00019">
    <property type="entry name" value="Glutathione_Transferase_(cytos"/>
    <property type="match status" value="1"/>
</dbReference>
<dbReference type="InterPro" id="IPR036249">
    <property type="entry name" value="Thioredoxin-like_sf"/>
</dbReference>
<dbReference type="OrthoDB" id="422574at2759"/>
<dbReference type="Proteomes" id="UP000742024">
    <property type="component" value="Unassembled WGS sequence"/>
</dbReference>
<evidence type="ECO:0000313" key="5">
    <source>
        <dbReference type="EMBL" id="KAG5973347.1"/>
    </source>
</evidence>
<dbReference type="Gene3D" id="3.40.30.10">
    <property type="entry name" value="Glutaredoxin"/>
    <property type="match status" value="1"/>
</dbReference>
<accession>A0A9P7MXQ4</accession>
<dbReference type="Pfam" id="PF00043">
    <property type="entry name" value="GST_C"/>
    <property type="match status" value="1"/>
</dbReference>
<dbReference type="PANTHER" id="PTHR44051:SF9">
    <property type="entry name" value="GLUTATHIONE S-TRANSFERASE 1"/>
    <property type="match status" value="1"/>
</dbReference>